<gene>
    <name evidence="1" type="ORF">KI387_042007</name>
</gene>
<feature type="non-terminal residue" evidence="1">
    <location>
        <position position="1"/>
    </location>
</feature>
<name>A0AA38F7Q9_TAXCH</name>
<accession>A0AA38F7Q9</accession>
<feature type="non-terminal residue" evidence="1">
    <location>
        <position position="68"/>
    </location>
</feature>
<sequence length="68" mass="7176">SRPAVNVVLTAWIQCGGIDEATAGSHPSFISLGSANYNFLWVRLAIIPCPGREDEFVVVKDEATASGA</sequence>
<proteinExistence type="predicted"/>
<dbReference type="EMBL" id="JAHRHJ020002233">
    <property type="protein sequence ID" value="KAH9292808.1"/>
    <property type="molecule type" value="Genomic_DNA"/>
</dbReference>
<evidence type="ECO:0000313" key="2">
    <source>
        <dbReference type="Proteomes" id="UP000824469"/>
    </source>
</evidence>
<keyword evidence="2" id="KW-1185">Reference proteome</keyword>
<evidence type="ECO:0000313" key="1">
    <source>
        <dbReference type="EMBL" id="KAH9292808.1"/>
    </source>
</evidence>
<protein>
    <submittedName>
        <fullName evidence="1">Uncharacterized protein</fullName>
    </submittedName>
</protein>
<dbReference type="Proteomes" id="UP000824469">
    <property type="component" value="Unassembled WGS sequence"/>
</dbReference>
<organism evidence="1 2">
    <name type="scientific">Taxus chinensis</name>
    <name type="common">Chinese yew</name>
    <name type="synonym">Taxus wallichiana var. chinensis</name>
    <dbReference type="NCBI Taxonomy" id="29808"/>
    <lineage>
        <taxon>Eukaryota</taxon>
        <taxon>Viridiplantae</taxon>
        <taxon>Streptophyta</taxon>
        <taxon>Embryophyta</taxon>
        <taxon>Tracheophyta</taxon>
        <taxon>Spermatophyta</taxon>
        <taxon>Pinopsida</taxon>
        <taxon>Pinidae</taxon>
        <taxon>Conifers II</taxon>
        <taxon>Cupressales</taxon>
        <taxon>Taxaceae</taxon>
        <taxon>Taxus</taxon>
    </lineage>
</organism>
<comment type="caution">
    <text evidence="1">The sequence shown here is derived from an EMBL/GenBank/DDBJ whole genome shotgun (WGS) entry which is preliminary data.</text>
</comment>
<dbReference type="AlphaFoldDB" id="A0AA38F7Q9"/>
<reference evidence="1 2" key="1">
    <citation type="journal article" date="2021" name="Nat. Plants">
        <title>The Taxus genome provides insights into paclitaxel biosynthesis.</title>
        <authorList>
            <person name="Xiong X."/>
            <person name="Gou J."/>
            <person name="Liao Q."/>
            <person name="Li Y."/>
            <person name="Zhou Q."/>
            <person name="Bi G."/>
            <person name="Li C."/>
            <person name="Du R."/>
            <person name="Wang X."/>
            <person name="Sun T."/>
            <person name="Guo L."/>
            <person name="Liang H."/>
            <person name="Lu P."/>
            <person name="Wu Y."/>
            <person name="Zhang Z."/>
            <person name="Ro D.K."/>
            <person name="Shang Y."/>
            <person name="Huang S."/>
            <person name="Yan J."/>
        </authorList>
    </citation>
    <scope>NUCLEOTIDE SEQUENCE [LARGE SCALE GENOMIC DNA]</scope>
    <source>
        <strain evidence="1">Ta-2019</strain>
    </source>
</reference>